<dbReference type="AlphaFoldDB" id="A0A2N9M5B8"/>
<dbReference type="InterPro" id="IPR014710">
    <property type="entry name" value="RmlC-like_jellyroll"/>
</dbReference>
<gene>
    <name evidence="2" type="ORF">SBA5_80068</name>
</gene>
<dbReference type="Proteomes" id="UP000239735">
    <property type="component" value="Unassembled WGS sequence"/>
</dbReference>
<protein>
    <submittedName>
        <fullName evidence="2">Uncharacterized protein</fullName>
    </submittedName>
</protein>
<sequence length="211" mass="23274">MRHITALVGAAALWMAAGSLFAATTEVLKNEKIAVSEVTLKPGEQAPLPADHASVVVYLAGDDAQVKLADGTEQNLTVERGETVDEMARAGVLINTGHQPLRLVRVEFLTAGAHEMWGMTGLPRNYQMLFEDAHSRTYNIRIAAHEWEPQHTHRDRVVVCLSGAQLEHVLPDGRIQPSTLKTDEVDWRLAQTHRGHNLGDTDLWVVAIEPK</sequence>
<dbReference type="EMBL" id="OKRB01000141">
    <property type="protein sequence ID" value="SPE30699.1"/>
    <property type="molecule type" value="Genomic_DNA"/>
</dbReference>
<reference evidence="3" key="1">
    <citation type="submission" date="2018-02" db="EMBL/GenBank/DDBJ databases">
        <authorList>
            <person name="Hausmann B."/>
        </authorList>
    </citation>
    <scope>NUCLEOTIDE SEQUENCE [LARGE SCALE GENOMIC DNA]</scope>
    <source>
        <strain evidence="3">Peat soil MAG SbA5</strain>
    </source>
</reference>
<feature type="chain" id="PRO_5014951729" evidence="1">
    <location>
        <begin position="23"/>
        <end position="211"/>
    </location>
</feature>
<dbReference type="OrthoDB" id="114644at2"/>
<proteinExistence type="predicted"/>
<evidence type="ECO:0000256" key="1">
    <source>
        <dbReference type="SAM" id="SignalP"/>
    </source>
</evidence>
<evidence type="ECO:0000313" key="2">
    <source>
        <dbReference type="EMBL" id="SPE30699.1"/>
    </source>
</evidence>
<dbReference type="Gene3D" id="2.60.120.10">
    <property type="entry name" value="Jelly Rolls"/>
    <property type="match status" value="2"/>
</dbReference>
<evidence type="ECO:0000313" key="3">
    <source>
        <dbReference type="Proteomes" id="UP000239735"/>
    </source>
</evidence>
<accession>A0A2N9M5B8</accession>
<name>A0A2N9M5B8_9BACT</name>
<keyword evidence="1" id="KW-0732">Signal</keyword>
<organism evidence="2 3">
    <name type="scientific">Candidatus Sulfuritelmatomonas gaucii</name>
    <dbReference type="NCBI Taxonomy" id="2043161"/>
    <lineage>
        <taxon>Bacteria</taxon>
        <taxon>Pseudomonadati</taxon>
        <taxon>Acidobacteriota</taxon>
        <taxon>Terriglobia</taxon>
        <taxon>Terriglobales</taxon>
        <taxon>Acidobacteriaceae</taxon>
        <taxon>Candidatus Sulfuritelmatomonas</taxon>
    </lineage>
</organism>
<feature type="signal peptide" evidence="1">
    <location>
        <begin position="1"/>
        <end position="22"/>
    </location>
</feature>